<dbReference type="AlphaFoldDB" id="A0A4Z2JE36"/>
<name>A0A4Z2JE36_9TELE</name>
<dbReference type="Proteomes" id="UP000314294">
    <property type="component" value="Unassembled WGS sequence"/>
</dbReference>
<evidence type="ECO:0000313" key="1">
    <source>
        <dbReference type="EMBL" id="TNN88104.1"/>
    </source>
</evidence>
<organism evidence="1 2">
    <name type="scientific">Liparis tanakae</name>
    <name type="common">Tanaka's snailfish</name>
    <dbReference type="NCBI Taxonomy" id="230148"/>
    <lineage>
        <taxon>Eukaryota</taxon>
        <taxon>Metazoa</taxon>
        <taxon>Chordata</taxon>
        <taxon>Craniata</taxon>
        <taxon>Vertebrata</taxon>
        <taxon>Euteleostomi</taxon>
        <taxon>Actinopterygii</taxon>
        <taxon>Neopterygii</taxon>
        <taxon>Teleostei</taxon>
        <taxon>Neoteleostei</taxon>
        <taxon>Acanthomorphata</taxon>
        <taxon>Eupercaria</taxon>
        <taxon>Perciformes</taxon>
        <taxon>Cottioidei</taxon>
        <taxon>Cottales</taxon>
        <taxon>Liparidae</taxon>
        <taxon>Liparis</taxon>
    </lineage>
</organism>
<accession>A0A4Z2JE36</accession>
<keyword evidence="2" id="KW-1185">Reference proteome</keyword>
<dbReference type="EMBL" id="SRLO01000007">
    <property type="protein sequence ID" value="TNN88104.1"/>
    <property type="molecule type" value="Genomic_DNA"/>
</dbReference>
<proteinExistence type="predicted"/>
<gene>
    <name evidence="1" type="ORF">EYF80_001685</name>
</gene>
<sequence length="127" mass="13444">MEIQSHPVLRVVRANVRAGAGALSRLQLSRRWRCCCVGWPADEIQDLRGRDFRLGSSLQLDTETARRHPHFPLLSAAGGCGPIPLQKLLPALVGVLLRRPPATAATAAASSSTAAASTSLHCMLGVG</sequence>
<comment type="caution">
    <text evidence="1">The sequence shown here is derived from an EMBL/GenBank/DDBJ whole genome shotgun (WGS) entry which is preliminary data.</text>
</comment>
<evidence type="ECO:0000313" key="2">
    <source>
        <dbReference type="Proteomes" id="UP000314294"/>
    </source>
</evidence>
<reference evidence="1 2" key="1">
    <citation type="submission" date="2019-03" db="EMBL/GenBank/DDBJ databases">
        <title>First draft genome of Liparis tanakae, snailfish: a comprehensive survey of snailfish specific genes.</title>
        <authorList>
            <person name="Kim W."/>
            <person name="Song I."/>
            <person name="Jeong J.-H."/>
            <person name="Kim D."/>
            <person name="Kim S."/>
            <person name="Ryu S."/>
            <person name="Song J.Y."/>
            <person name="Lee S.K."/>
        </authorList>
    </citation>
    <scope>NUCLEOTIDE SEQUENCE [LARGE SCALE GENOMIC DNA]</scope>
    <source>
        <tissue evidence="1">Muscle</tissue>
    </source>
</reference>
<protein>
    <submittedName>
        <fullName evidence="1">Uncharacterized protein</fullName>
    </submittedName>
</protein>